<evidence type="ECO:0000313" key="1">
    <source>
        <dbReference type="EMBL" id="CAJ1411206.1"/>
    </source>
</evidence>
<accession>A0AA36JSU5</accession>
<evidence type="ECO:0000313" key="2">
    <source>
        <dbReference type="Proteomes" id="UP001178507"/>
    </source>
</evidence>
<comment type="caution">
    <text evidence="1">The sequence shown here is derived from an EMBL/GenBank/DDBJ whole genome shotgun (WGS) entry which is preliminary data.</text>
</comment>
<sequence>MCFLCSQAFGVDWKGSLGFSCRGVRFQIVLGVSHLGLACSAGRLSQPSDIMLFFILPLVWLGAAKECQSDEQSAAVFEALSSIYQETLDVAEEDRSLVDHGIEKLYFEHESKCSQLATLLRKHRRHFGLVLHLFHESFLVDGFKKEFEALNVAVETIRVGRFTRAKDKQSKGLCVLSAACLGAAAERSIVSPLSMQNGLHGASLWALSGVFAIL</sequence>
<organism evidence="1 2">
    <name type="scientific">Effrenium voratum</name>
    <dbReference type="NCBI Taxonomy" id="2562239"/>
    <lineage>
        <taxon>Eukaryota</taxon>
        <taxon>Sar</taxon>
        <taxon>Alveolata</taxon>
        <taxon>Dinophyceae</taxon>
        <taxon>Suessiales</taxon>
        <taxon>Symbiodiniaceae</taxon>
        <taxon>Effrenium</taxon>
    </lineage>
</organism>
<keyword evidence="2" id="KW-1185">Reference proteome</keyword>
<gene>
    <name evidence="1" type="ORF">EVOR1521_LOCUS31831</name>
</gene>
<dbReference type="Proteomes" id="UP001178507">
    <property type="component" value="Unassembled WGS sequence"/>
</dbReference>
<dbReference type="AlphaFoldDB" id="A0AA36JSU5"/>
<name>A0AA36JSU5_9DINO</name>
<protein>
    <submittedName>
        <fullName evidence="1">Uncharacterized protein</fullName>
    </submittedName>
</protein>
<reference evidence="1" key="1">
    <citation type="submission" date="2023-08" db="EMBL/GenBank/DDBJ databases">
        <authorList>
            <person name="Chen Y."/>
            <person name="Shah S."/>
            <person name="Dougan E. K."/>
            <person name="Thang M."/>
            <person name="Chan C."/>
        </authorList>
    </citation>
    <scope>NUCLEOTIDE SEQUENCE</scope>
</reference>
<dbReference type="EMBL" id="CAUJNA010003862">
    <property type="protein sequence ID" value="CAJ1411206.1"/>
    <property type="molecule type" value="Genomic_DNA"/>
</dbReference>
<proteinExistence type="predicted"/>